<dbReference type="InterPro" id="IPR049450">
    <property type="entry name" value="ACOT8-like_C"/>
</dbReference>
<name>A0A8H3G2P4_9LECA</name>
<dbReference type="Pfam" id="PF20789">
    <property type="entry name" value="4HBT_3C"/>
    <property type="match status" value="1"/>
</dbReference>
<dbReference type="GO" id="GO:0009062">
    <property type="term" value="P:fatty acid catabolic process"/>
    <property type="evidence" value="ECO:0007669"/>
    <property type="project" value="TreeGrafter"/>
</dbReference>
<evidence type="ECO:0000259" key="3">
    <source>
        <dbReference type="Pfam" id="PF13622"/>
    </source>
</evidence>
<evidence type="ECO:0000256" key="2">
    <source>
        <dbReference type="ARBA" id="ARBA00022801"/>
    </source>
</evidence>
<evidence type="ECO:0000313" key="5">
    <source>
        <dbReference type="EMBL" id="CAF9933689.1"/>
    </source>
</evidence>
<comment type="similarity">
    <text evidence="1">Belongs to the C/M/P thioester hydrolase family.</text>
</comment>
<dbReference type="InterPro" id="IPR029069">
    <property type="entry name" value="HotDog_dom_sf"/>
</dbReference>
<dbReference type="Pfam" id="PF13622">
    <property type="entry name" value="4HBT_3"/>
    <property type="match status" value="1"/>
</dbReference>
<dbReference type="GO" id="GO:0005782">
    <property type="term" value="C:peroxisomal matrix"/>
    <property type="evidence" value="ECO:0007669"/>
    <property type="project" value="UniProtKB-SubCell"/>
</dbReference>
<evidence type="ECO:0008006" key="7">
    <source>
        <dbReference type="Google" id="ProtNLM"/>
    </source>
</evidence>
<sequence length="329" mass="36967">MAAAIRDLLSLREISPMHFESVCFPEKMGNTADQAYGGYTLAIAVNAALQTVPSKFHLYTAMGNFLGPAFVDRTLHCSVRSLRTTKTFATRLIEVSQIRDDGQSRLCLFMTADFHIQEPHTLLTYSRRPKAEVSHVQDSPTTEENLNTLFERGTINEQDVRIHKKLFKLEERLFERRTCPESIMTQNFAGAARRGTTTTQDHLPLPDKTSADYFRVKHHLETPAEHMAALAFVMDMGISFLPLVHSGSSLTEAGVQSSLDFAIRVFIHGGEGGVDLNAWNLREMSTVTGGEGRTYTEARVWDEKGRMVCNMTQQCILRPKLKVEEKAKI</sequence>
<feature type="domain" description="Acyl-CoA thioesterase-like C-terminal" evidence="4">
    <location>
        <begin position="201"/>
        <end position="316"/>
    </location>
</feature>
<keyword evidence="2" id="KW-0378">Hydrolase</keyword>
<dbReference type="InterPro" id="IPR003703">
    <property type="entry name" value="Acyl_CoA_thio"/>
</dbReference>
<dbReference type="InterPro" id="IPR042171">
    <property type="entry name" value="Acyl-CoA_hotdog"/>
</dbReference>
<evidence type="ECO:0000259" key="4">
    <source>
        <dbReference type="Pfam" id="PF20789"/>
    </source>
</evidence>
<reference evidence="5" key="1">
    <citation type="submission" date="2021-03" db="EMBL/GenBank/DDBJ databases">
        <authorList>
            <person name="Tagirdzhanova G."/>
        </authorList>
    </citation>
    <scope>NUCLEOTIDE SEQUENCE</scope>
</reference>
<comment type="caution">
    <text evidence="5">The sequence shown here is derived from an EMBL/GenBank/DDBJ whole genome shotgun (WGS) entry which is preliminary data.</text>
</comment>
<proteinExistence type="inferred from homology"/>
<dbReference type="OrthoDB" id="68328at2759"/>
<evidence type="ECO:0000313" key="6">
    <source>
        <dbReference type="Proteomes" id="UP000664521"/>
    </source>
</evidence>
<dbReference type="GO" id="GO:0047617">
    <property type="term" value="F:fatty acyl-CoA hydrolase activity"/>
    <property type="evidence" value="ECO:0007669"/>
    <property type="project" value="InterPro"/>
</dbReference>
<dbReference type="Proteomes" id="UP000664521">
    <property type="component" value="Unassembled WGS sequence"/>
</dbReference>
<feature type="domain" description="Acyl-CoA thioesterase-like N-terminal HotDog" evidence="3">
    <location>
        <begin position="25"/>
        <end position="114"/>
    </location>
</feature>
<dbReference type="PANTHER" id="PTHR11066:SF35">
    <property type="entry name" value="ACYL-COA THIOESTERASE II"/>
    <property type="match status" value="1"/>
</dbReference>
<dbReference type="PANTHER" id="PTHR11066">
    <property type="entry name" value="ACYL-COA THIOESTERASE"/>
    <property type="match status" value="1"/>
</dbReference>
<dbReference type="EMBL" id="CAJPDS010000069">
    <property type="protein sequence ID" value="CAF9933689.1"/>
    <property type="molecule type" value="Genomic_DNA"/>
</dbReference>
<dbReference type="CDD" id="cd03445">
    <property type="entry name" value="Thioesterase_II_repeat2"/>
    <property type="match status" value="1"/>
</dbReference>
<dbReference type="Gene3D" id="2.40.160.210">
    <property type="entry name" value="Acyl-CoA thioesterase, double hotdog domain"/>
    <property type="match status" value="1"/>
</dbReference>
<protein>
    <recommendedName>
        <fullName evidence="7">Thioesterase/thiol ester dehydrase-isomerase</fullName>
    </recommendedName>
</protein>
<accession>A0A8H3G2P4</accession>
<dbReference type="GO" id="GO:0006637">
    <property type="term" value="P:acyl-CoA metabolic process"/>
    <property type="evidence" value="ECO:0007669"/>
    <property type="project" value="InterPro"/>
</dbReference>
<keyword evidence="6" id="KW-1185">Reference proteome</keyword>
<dbReference type="AlphaFoldDB" id="A0A8H3G2P4"/>
<dbReference type="SUPFAM" id="SSF54637">
    <property type="entry name" value="Thioesterase/thiol ester dehydrase-isomerase"/>
    <property type="match status" value="2"/>
</dbReference>
<gene>
    <name evidence="5" type="ORF">HETSPECPRED_008746</name>
</gene>
<dbReference type="CDD" id="cd03444">
    <property type="entry name" value="Thioesterase_II_repeat1"/>
    <property type="match status" value="1"/>
</dbReference>
<evidence type="ECO:0000256" key="1">
    <source>
        <dbReference type="ARBA" id="ARBA00006538"/>
    </source>
</evidence>
<organism evidence="5 6">
    <name type="scientific">Heterodermia speciosa</name>
    <dbReference type="NCBI Taxonomy" id="116794"/>
    <lineage>
        <taxon>Eukaryota</taxon>
        <taxon>Fungi</taxon>
        <taxon>Dikarya</taxon>
        <taxon>Ascomycota</taxon>
        <taxon>Pezizomycotina</taxon>
        <taxon>Lecanoromycetes</taxon>
        <taxon>OSLEUM clade</taxon>
        <taxon>Lecanoromycetidae</taxon>
        <taxon>Caliciales</taxon>
        <taxon>Physciaceae</taxon>
        <taxon>Heterodermia</taxon>
    </lineage>
</organism>
<dbReference type="InterPro" id="IPR049449">
    <property type="entry name" value="TesB_ACOT8-like_N"/>
</dbReference>